<protein>
    <submittedName>
        <fullName evidence="2">Uncharacterized protein</fullName>
    </submittedName>
</protein>
<feature type="compositionally biased region" description="Polar residues" evidence="1">
    <location>
        <begin position="16"/>
        <end position="36"/>
    </location>
</feature>
<organism evidence="2 3">
    <name type="scientific">Caerostris darwini</name>
    <dbReference type="NCBI Taxonomy" id="1538125"/>
    <lineage>
        <taxon>Eukaryota</taxon>
        <taxon>Metazoa</taxon>
        <taxon>Ecdysozoa</taxon>
        <taxon>Arthropoda</taxon>
        <taxon>Chelicerata</taxon>
        <taxon>Arachnida</taxon>
        <taxon>Araneae</taxon>
        <taxon>Araneomorphae</taxon>
        <taxon>Entelegynae</taxon>
        <taxon>Araneoidea</taxon>
        <taxon>Araneidae</taxon>
        <taxon>Caerostris</taxon>
    </lineage>
</organism>
<name>A0AAV4PL96_9ARAC</name>
<evidence type="ECO:0000313" key="3">
    <source>
        <dbReference type="Proteomes" id="UP001054837"/>
    </source>
</evidence>
<gene>
    <name evidence="2" type="ORF">CDAR_582621</name>
</gene>
<feature type="region of interest" description="Disordered" evidence="1">
    <location>
        <begin position="16"/>
        <end position="44"/>
    </location>
</feature>
<accession>A0AAV4PL96</accession>
<sequence>MPTGVKREHKPADFTAVSTFLSPRSSNSDKIPTNSGHRQRQLGRKKKMLSVLEMKGEGFVKGWRGGRVGGSMVFNLLVANSPHLFRFSLLSDRKEVFRVLGF</sequence>
<dbReference type="Proteomes" id="UP001054837">
    <property type="component" value="Unassembled WGS sequence"/>
</dbReference>
<proteinExistence type="predicted"/>
<dbReference type="AlphaFoldDB" id="A0AAV4PL96"/>
<reference evidence="2 3" key="1">
    <citation type="submission" date="2021-06" db="EMBL/GenBank/DDBJ databases">
        <title>Caerostris darwini draft genome.</title>
        <authorList>
            <person name="Kono N."/>
            <person name="Arakawa K."/>
        </authorList>
    </citation>
    <scope>NUCLEOTIDE SEQUENCE [LARGE SCALE GENOMIC DNA]</scope>
</reference>
<evidence type="ECO:0000256" key="1">
    <source>
        <dbReference type="SAM" id="MobiDB-lite"/>
    </source>
</evidence>
<evidence type="ECO:0000313" key="2">
    <source>
        <dbReference type="EMBL" id="GIX97768.1"/>
    </source>
</evidence>
<comment type="caution">
    <text evidence="2">The sequence shown here is derived from an EMBL/GenBank/DDBJ whole genome shotgun (WGS) entry which is preliminary data.</text>
</comment>
<dbReference type="EMBL" id="BPLQ01003069">
    <property type="protein sequence ID" value="GIX97768.1"/>
    <property type="molecule type" value="Genomic_DNA"/>
</dbReference>
<keyword evidence="3" id="KW-1185">Reference proteome</keyword>